<dbReference type="Proteomes" id="UP000284379">
    <property type="component" value="Unassembled WGS sequence"/>
</dbReference>
<organism evidence="2 3">
    <name type="scientific">Bacteroides nordii</name>
    <dbReference type="NCBI Taxonomy" id="291645"/>
    <lineage>
        <taxon>Bacteria</taxon>
        <taxon>Pseudomonadati</taxon>
        <taxon>Bacteroidota</taxon>
        <taxon>Bacteroidia</taxon>
        <taxon>Bacteroidales</taxon>
        <taxon>Bacteroidaceae</taxon>
        <taxon>Bacteroides</taxon>
    </lineage>
</organism>
<comment type="caution">
    <text evidence="2">The sequence shown here is derived from an EMBL/GenBank/DDBJ whole genome shotgun (WGS) entry which is preliminary data.</text>
</comment>
<dbReference type="RefSeq" id="WP_122201496.1">
    <property type="nucleotide sequence ID" value="NZ_CABJFV010000006.1"/>
</dbReference>
<dbReference type="AlphaFoldDB" id="A0A413VPL3"/>
<evidence type="ECO:0000256" key="1">
    <source>
        <dbReference type="SAM" id="SignalP"/>
    </source>
</evidence>
<name>A0A413VPL3_9BACE</name>
<feature type="chain" id="PRO_5019335062" evidence="1">
    <location>
        <begin position="26"/>
        <end position="139"/>
    </location>
</feature>
<evidence type="ECO:0000313" key="3">
    <source>
        <dbReference type="Proteomes" id="UP000284379"/>
    </source>
</evidence>
<sequence>MKANVFFKAVVMVAVLMASVMSANAGNPVDYVKNDEMNGELLVAKTIFKNESGYLFRHLRYTYTYDNENRVVCKEAAKWDSVKEAWTPYFKLDITYNTNEVEMNYALWNAGSRTFDKNMEKSTYALNHDNTVRLLASTK</sequence>
<reference evidence="2 3" key="1">
    <citation type="submission" date="2018-08" db="EMBL/GenBank/DDBJ databases">
        <title>A genome reference for cultivated species of the human gut microbiota.</title>
        <authorList>
            <person name="Zou Y."/>
            <person name="Xue W."/>
            <person name="Luo G."/>
        </authorList>
    </citation>
    <scope>NUCLEOTIDE SEQUENCE [LARGE SCALE GENOMIC DNA]</scope>
    <source>
        <strain evidence="2 3">AM40-30BH</strain>
    </source>
</reference>
<dbReference type="Gene3D" id="2.40.128.720">
    <property type="match status" value="1"/>
</dbReference>
<dbReference type="InterPro" id="IPR024339">
    <property type="entry name" value="DUF3836"/>
</dbReference>
<proteinExistence type="predicted"/>
<keyword evidence="1" id="KW-0732">Signal</keyword>
<dbReference type="EMBL" id="QSGO01000006">
    <property type="protein sequence ID" value="RHB35535.1"/>
    <property type="molecule type" value="Genomic_DNA"/>
</dbReference>
<gene>
    <name evidence="2" type="ORF">DW888_10475</name>
</gene>
<feature type="signal peptide" evidence="1">
    <location>
        <begin position="1"/>
        <end position="25"/>
    </location>
</feature>
<accession>A0A413VPL3</accession>
<evidence type="ECO:0000313" key="2">
    <source>
        <dbReference type="EMBL" id="RHB35535.1"/>
    </source>
</evidence>
<dbReference type="Pfam" id="PF12930">
    <property type="entry name" value="DUF3836"/>
    <property type="match status" value="1"/>
</dbReference>
<protein>
    <submittedName>
        <fullName evidence="2">DUF3836 domain-containing protein</fullName>
    </submittedName>
</protein>